<dbReference type="RefSeq" id="WP_086951186.1">
    <property type="nucleotide sequence ID" value="NZ_FWFD01000008.1"/>
</dbReference>
<dbReference type="InterPro" id="IPR003447">
    <property type="entry name" value="FEMABX"/>
</dbReference>
<dbReference type="Pfam" id="PF02388">
    <property type="entry name" value="FemAB"/>
    <property type="match status" value="2"/>
</dbReference>
<dbReference type="InterPro" id="IPR050644">
    <property type="entry name" value="PG_Glycine_Bridge_Synth"/>
</dbReference>
<evidence type="ECO:0000313" key="8">
    <source>
        <dbReference type="Proteomes" id="UP000195918"/>
    </source>
</evidence>
<dbReference type="OrthoDB" id="9785911at2"/>
<organism evidence="7 8">
    <name type="scientific">Vagococcus fluvialis bH819</name>
    <dbReference type="NCBI Taxonomy" id="1255619"/>
    <lineage>
        <taxon>Bacteria</taxon>
        <taxon>Bacillati</taxon>
        <taxon>Bacillota</taxon>
        <taxon>Bacilli</taxon>
        <taxon>Lactobacillales</taxon>
        <taxon>Enterococcaceae</taxon>
        <taxon>Vagococcus</taxon>
    </lineage>
</organism>
<evidence type="ECO:0000256" key="2">
    <source>
        <dbReference type="ARBA" id="ARBA00022679"/>
    </source>
</evidence>
<dbReference type="InterPro" id="IPR016181">
    <property type="entry name" value="Acyl_CoA_acyltransferase"/>
</dbReference>
<sequence length="333" mass="38819">MALVNLANPEEVKKYETFILNSPYTATTQDMAWAKVKNNWTPFYVYLEEENEIIAAMSILTVSSVGDKKIAYATRGPVCDIRNIELVKALYDEAEKHLVDENIFLMRTDPEVFYDQALSDAYKAAGFVVRNKEINPHSTIQPRLNMRLDMEGKTEEELLGEFHSKTRYNIRLADRKGIQVHSSRNLEDLKAFYETHVIMSERQGISYRPYEYFERVLNAYGDNAKVFIASFEEEVLAGALCLSYGNVTWYMYGGSNNLHRNKMPNYLMQWEMIKWGLERKTRFYDFGGIFEMNEEDGLYRFKRGFVGSDQATEFIGEIDRVYDKEAYQAFLNE</sequence>
<dbReference type="PROSITE" id="PS51191">
    <property type="entry name" value="FEMABX"/>
    <property type="match status" value="1"/>
</dbReference>
<keyword evidence="8" id="KW-1185">Reference proteome</keyword>
<dbReference type="PANTHER" id="PTHR36174:SF1">
    <property type="entry name" value="LIPID II:GLYCINE GLYCYLTRANSFERASE"/>
    <property type="match status" value="1"/>
</dbReference>
<evidence type="ECO:0000256" key="1">
    <source>
        <dbReference type="ARBA" id="ARBA00009943"/>
    </source>
</evidence>
<protein>
    <submittedName>
        <fullName evidence="7">tRNA-dependent lipid II--amino acid ligase</fullName>
    </submittedName>
</protein>
<dbReference type="GO" id="GO:0008360">
    <property type="term" value="P:regulation of cell shape"/>
    <property type="evidence" value="ECO:0007669"/>
    <property type="project" value="UniProtKB-KW"/>
</dbReference>
<proteinExistence type="inferred from homology"/>
<dbReference type="EMBL" id="FWFD01000008">
    <property type="protein sequence ID" value="SLM85554.1"/>
    <property type="molecule type" value="Genomic_DNA"/>
</dbReference>
<dbReference type="Proteomes" id="UP000195918">
    <property type="component" value="Unassembled WGS sequence"/>
</dbReference>
<dbReference type="AlphaFoldDB" id="A0A1X6WMK5"/>
<keyword evidence="4" id="KW-0573">Peptidoglycan synthesis</keyword>
<evidence type="ECO:0000256" key="4">
    <source>
        <dbReference type="ARBA" id="ARBA00022984"/>
    </source>
</evidence>
<evidence type="ECO:0000313" key="7">
    <source>
        <dbReference type="EMBL" id="SLM85554.1"/>
    </source>
</evidence>
<keyword evidence="6" id="KW-0961">Cell wall biogenesis/degradation</keyword>
<dbReference type="GO" id="GO:0016874">
    <property type="term" value="F:ligase activity"/>
    <property type="evidence" value="ECO:0007669"/>
    <property type="project" value="UniProtKB-KW"/>
</dbReference>
<dbReference type="SUPFAM" id="SSF55729">
    <property type="entry name" value="Acyl-CoA N-acyltransferases (Nat)"/>
    <property type="match status" value="2"/>
</dbReference>
<evidence type="ECO:0000256" key="6">
    <source>
        <dbReference type="ARBA" id="ARBA00023316"/>
    </source>
</evidence>
<accession>A0A1X6WMK5</accession>
<keyword evidence="7" id="KW-0436">Ligase</keyword>
<evidence type="ECO:0000256" key="5">
    <source>
        <dbReference type="ARBA" id="ARBA00023315"/>
    </source>
</evidence>
<dbReference type="Gene3D" id="3.40.630.30">
    <property type="match status" value="2"/>
</dbReference>
<keyword evidence="5" id="KW-0012">Acyltransferase</keyword>
<reference evidence="8" key="1">
    <citation type="submission" date="2017-02" db="EMBL/GenBank/DDBJ databases">
        <authorList>
            <person name="Dridi B."/>
        </authorList>
    </citation>
    <scope>NUCLEOTIDE SEQUENCE [LARGE SCALE GENOMIC DNA]</scope>
    <source>
        <strain evidence="8">bH819</strain>
    </source>
</reference>
<dbReference type="GO" id="GO:0071555">
    <property type="term" value="P:cell wall organization"/>
    <property type="evidence" value="ECO:0007669"/>
    <property type="project" value="UniProtKB-KW"/>
</dbReference>
<dbReference type="PANTHER" id="PTHR36174">
    <property type="entry name" value="LIPID II:GLYCINE GLYCYLTRANSFERASE"/>
    <property type="match status" value="1"/>
</dbReference>
<keyword evidence="2" id="KW-0808">Transferase</keyword>
<gene>
    <name evidence="7" type="ORF">FM121_05600</name>
</gene>
<comment type="similarity">
    <text evidence="1">Belongs to the FemABX family.</text>
</comment>
<keyword evidence="3" id="KW-0133">Cell shape</keyword>
<evidence type="ECO:0000256" key="3">
    <source>
        <dbReference type="ARBA" id="ARBA00022960"/>
    </source>
</evidence>
<dbReference type="GO" id="GO:0009252">
    <property type="term" value="P:peptidoglycan biosynthetic process"/>
    <property type="evidence" value="ECO:0007669"/>
    <property type="project" value="UniProtKB-KW"/>
</dbReference>
<name>A0A1X6WMK5_9ENTE</name>
<dbReference type="GO" id="GO:0016755">
    <property type="term" value="F:aminoacyltransferase activity"/>
    <property type="evidence" value="ECO:0007669"/>
    <property type="project" value="InterPro"/>
</dbReference>